<reference evidence="2" key="2">
    <citation type="journal article" date="2023" name="ISME Commun">
        <title>Characterization of a bloom-associated alphaproteobacterial lineage, 'Candidatus Phycosocius': insights into freshwater algal-bacterial interactions.</title>
        <authorList>
            <person name="Tanabe Y."/>
            <person name="Yamaguchi H."/>
            <person name="Yoshida M."/>
            <person name="Kai A."/>
            <person name="Okazaki Y."/>
        </authorList>
    </citation>
    <scope>NUCLEOTIDE SEQUENCE</scope>
    <source>
        <strain evidence="2">BOTRYCO-1</strain>
    </source>
</reference>
<reference evidence="2" key="1">
    <citation type="submission" date="2021-05" db="EMBL/GenBank/DDBJ databases">
        <authorList>
            <person name="Tanabe Y."/>
        </authorList>
    </citation>
    <scope>NUCLEOTIDE SEQUENCE</scope>
    <source>
        <strain evidence="2">BOTRYCO-1</strain>
    </source>
</reference>
<dbReference type="RefSeq" id="WP_284360580.1">
    <property type="nucleotide sequence ID" value="NZ_BPFZ01000011.1"/>
</dbReference>
<evidence type="ECO:0000313" key="3">
    <source>
        <dbReference type="Proteomes" id="UP001161064"/>
    </source>
</evidence>
<sequence length="87" mass="9911">MIDHPEPYNYKEIPQFRLTLAILVTLILQAIAGLLWVGAAAQRLDDLELEGKRQQPILERIARIEAELGAVRASLVRIENHMDREVP</sequence>
<evidence type="ECO:0000256" key="1">
    <source>
        <dbReference type="SAM" id="Phobius"/>
    </source>
</evidence>
<comment type="caution">
    <text evidence="2">The sequence shown here is derived from an EMBL/GenBank/DDBJ whole genome shotgun (WGS) entry which is preliminary data.</text>
</comment>
<organism evidence="2 3">
    <name type="scientific">Candidatus Phycosocius spiralis</name>
    <dbReference type="NCBI Taxonomy" id="2815099"/>
    <lineage>
        <taxon>Bacteria</taxon>
        <taxon>Pseudomonadati</taxon>
        <taxon>Pseudomonadota</taxon>
        <taxon>Alphaproteobacteria</taxon>
        <taxon>Caulobacterales</taxon>
        <taxon>Caulobacterales incertae sedis</taxon>
        <taxon>Candidatus Phycosocius</taxon>
    </lineage>
</organism>
<evidence type="ECO:0000313" key="2">
    <source>
        <dbReference type="EMBL" id="GIU67621.1"/>
    </source>
</evidence>
<proteinExistence type="predicted"/>
<keyword evidence="1" id="KW-0812">Transmembrane</keyword>
<gene>
    <name evidence="2" type="ORF">PsB1_1775</name>
</gene>
<name>A0ABQ4PXE0_9PROT</name>
<dbReference type="EMBL" id="BPFZ01000011">
    <property type="protein sequence ID" value="GIU67621.1"/>
    <property type="molecule type" value="Genomic_DNA"/>
</dbReference>
<protein>
    <submittedName>
        <fullName evidence="2">Uncharacterized protein</fullName>
    </submittedName>
</protein>
<keyword evidence="1" id="KW-1133">Transmembrane helix</keyword>
<dbReference type="Proteomes" id="UP001161064">
    <property type="component" value="Unassembled WGS sequence"/>
</dbReference>
<accession>A0ABQ4PXE0</accession>
<keyword evidence="3" id="KW-1185">Reference proteome</keyword>
<feature type="transmembrane region" description="Helical" evidence="1">
    <location>
        <begin position="20"/>
        <end position="39"/>
    </location>
</feature>
<keyword evidence="1" id="KW-0472">Membrane</keyword>